<proteinExistence type="predicted"/>
<dbReference type="GO" id="GO:0005576">
    <property type="term" value="C:extracellular region"/>
    <property type="evidence" value="ECO:0007669"/>
    <property type="project" value="InterPro"/>
</dbReference>
<dbReference type="Proteomes" id="UP001374579">
    <property type="component" value="Unassembled WGS sequence"/>
</dbReference>
<keyword evidence="1" id="KW-0732">Signal</keyword>
<evidence type="ECO:0000256" key="1">
    <source>
        <dbReference type="SAM" id="SignalP"/>
    </source>
</evidence>
<evidence type="ECO:0000313" key="4">
    <source>
        <dbReference type="Proteomes" id="UP001374579"/>
    </source>
</evidence>
<feature type="domain" description="WAP" evidence="2">
    <location>
        <begin position="40"/>
        <end position="90"/>
    </location>
</feature>
<evidence type="ECO:0000259" key="2">
    <source>
        <dbReference type="PROSITE" id="PS51390"/>
    </source>
</evidence>
<dbReference type="EMBL" id="JBAMIC010000004">
    <property type="protein sequence ID" value="KAK7108276.1"/>
    <property type="molecule type" value="Genomic_DNA"/>
</dbReference>
<dbReference type="GO" id="GO:0030414">
    <property type="term" value="F:peptidase inhibitor activity"/>
    <property type="evidence" value="ECO:0007669"/>
    <property type="project" value="InterPro"/>
</dbReference>
<dbReference type="InterPro" id="IPR008197">
    <property type="entry name" value="WAP_dom"/>
</dbReference>
<sequence length="122" mass="13429">MPSTKVCSAALLCLAVYFQMEACHCFIGFFETTVPTPPYRTIRVGACPWLFACPQQGPGCPRQCDTDENCVGDRKCCVGCGGCSTCMRPWCRGFRVACPADKVCRQARYDFNAVSVVEETCE</sequence>
<gene>
    <name evidence="3" type="ORF">V1264_016039</name>
</gene>
<evidence type="ECO:0000313" key="3">
    <source>
        <dbReference type="EMBL" id="KAK7108276.1"/>
    </source>
</evidence>
<feature type="chain" id="PRO_5042913601" description="WAP domain-containing protein" evidence="1">
    <location>
        <begin position="23"/>
        <end position="122"/>
    </location>
</feature>
<reference evidence="3 4" key="1">
    <citation type="submission" date="2024-02" db="EMBL/GenBank/DDBJ databases">
        <title>Chromosome-scale genome assembly of the rough periwinkle Littorina saxatilis.</title>
        <authorList>
            <person name="De Jode A."/>
            <person name="Faria R."/>
            <person name="Formenti G."/>
            <person name="Sims Y."/>
            <person name="Smith T.P."/>
            <person name="Tracey A."/>
            <person name="Wood J.M.D."/>
            <person name="Zagrodzka Z.B."/>
            <person name="Johannesson K."/>
            <person name="Butlin R.K."/>
            <person name="Leder E.H."/>
        </authorList>
    </citation>
    <scope>NUCLEOTIDE SEQUENCE [LARGE SCALE GENOMIC DNA]</scope>
    <source>
        <strain evidence="3">Snail1</strain>
        <tissue evidence="3">Muscle</tissue>
    </source>
</reference>
<name>A0AAN9BNB7_9CAEN</name>
<comment type="caution">
    <text evidence="3">The sequence shown here is derived from an EMBL/GenBank/DDBJ whole genome shotgun (WGS) entry which is preliminary data.</text>
</comment>
<organism evidence="3 4">
    <name type="scientific">Littorina saxatilis</name>
    <dbReference type="NCBI Taxonomy" id="31220"/>
    <lineage>
        <taxon>Eukaryota</taxon>
        <taxon>Metazoa</taxon>
        <taxon>Spiralia</taxon>
        <taxon>Lophotrochozoa</taxon>
        <taxon>Mollusca</taxon>
        <taxon>Gastropoda</taxon>
        <taxon>Caenogastropoda</taxon>
        <taxon>Littorinimorpha</taxon>
        <taxon>Littorinoidea</taxon>
        <taxon>Littorinidae</taxon>
        <taxon>Littorina</taxon>
    </lineage>
</organism>
<keyword evidence="4" id="KW-1185">Reference proteome</keyword>
<feature type="signal peptide" evidence="1">
    <location>
        <begin position="1"/>
        <end position="22"/>
    </location>
</feature>
<accession>A0AAN9BNB7</accession>
<dbReference type="PROSITE" id="PS51390">
    <property type="entry name" value="WAP"/>
    <property type="match status" value="1"/>
</dbReference>
<protein>
    <recommendedName>
        <fullName evidence="2">WAP domain-containing protein</fullName>
    </recommendedName>
</protein>
<dbReference type="AlphaFoldDB" id="A0AAN9BNB7"/>